<evidence type="ECO:0000256" key="1">
    <source>
        <dbReference type="SAM" id="MobiDB-lite"/>
    </source>
</evidence>
<evidence type="ECO:0000313" key="2">
    <source>
        <dbReference type="EMBL" id="QHU08091.1"/>
    </source>
</evidence>
<accession>A0A6C0JT65</accession>
<name>A0A6C0JT65_9ZZZZ</name>
<evidence type="ECO:0008006" key="3">
    <source>
        <dbReference type="Google" id="ProtNLM"/>
    </source>
</evidence>
<sequence length="186" mass="21433">MSYICKNVAELKKILCDRGLDTSDGKKYDLIRRLVVDDYTSARGSIRRSPRLLQRTVSEQIKIPNNTPSKSTPPSKPTILPPSRTCYPEVELLEKFLKNATQEQVAILLKNRQRQMYIRKNAMWFSKTVLPVEPDLKIDYRLISSMFPLDFSISNQQQSKLEIEKLLAKNNGDLVQTVLDLQDGKY</sequence>
<proteinExistence type="predicted"/>
<dbReference type="EMBL" id="MN740694">
    <property type="protein sequence ID" value="QHU08091.1"/>
    <property type="molecule type" value="Genomic_DNA"/>
</dbReference>
<dbReference type="InterPro" id="IPR036361">
    <property type="entry name" value="SAP_dom_sf"/>
</dbReference>
<feature type="region of interest" description="Disordered" evidence="1">
    <location>
        <begin position="58"/>
        <end position="80"/>
    </location>
</feature>
<feature type="compositionally biased region" description="Low complexity" evidence="1">
    <location>
        <begin position="63"/>
        <end position="73"/>
    </location>
</feature>
<organism evidence="2">
    <name type="scientific">viral metagenome</name>
    <dbReference type="NCBI Taxonomy" id="1070528"/>
    <lineage>
        <taxon>unclassified sequences</taxon>
        <taxon>metagenomes</taxon>
        <taxon>organismal metagenomes</taxon>
    </lineage>
</organism>
<reference evidence="2" key="1">
    <citation type="journal article" date="2020" name="Nature">
        <title>Giant virus diversity and host interactions through global metagenomics.</title>
        <authorList>
            <person name="Schulz F."/>
            <person name="Roux S."/>
            <person name="Paez-Espino D."/>
            <person name="Jungbluth S."/>
            <person name="Walsh D.A."/>
            <person name="Denef V.J."/>
            <person name="McMahon K.D."/>
            <person name="Konstantinidis K.T."/>
            <person name="Eloe-Fadrosh E.A."/>
            <person name="Kyrpides N.C."/>
            <person name="Woyke T."/>
        </authorList>
    </citation>
    <scope>NUCLEOTIDE SEQUENCE</scope>
    <source>
        <strain evidence="2">GVMAG-S-1062768-28</strain>
    </source>
</reference>
<dbReference type="Gene3D" id="1.10.720.30">
    <property type="entry name" value="SAP domain"/>
    <property type="match status" value="1"/>
</dbReference>
<dbReference type="AlphaFoldDB" id="A0A6C0JT65"/>
<protein>
    <recommendedName>
        <fullName evidence="3">SAP domain-containing protein</fullName>
    </recommendedName>
</protein>